<accession>A0ABT7EP70</accession>
<keyword evidence="1" id="KW-0812">Transmembrane</keyword>
<evidence type="ECO:0000313" key="3">
    <source>
        <dbReference type="Proteomes" id="UP001231915"/>
    </source>
</evidence>
<sequence length="206" mass="24052">MARKIDFSTYSLNDLYLSAQAIDRDKYPERAKEIDRLIAEIEESNPYAHMKKISFSTYHNNAIYSMIMFVFFVLIPAVFTSGFLFNGSMSLIFAPIFTIVYGFTLFKFCRLDVPDTVYDDGDALLFINNNKQRRVELKEIVKVRHEMWFRHLIRLEVRAEGASESECLFMPDTNSKLFSVNPIVCELNKRANAARRAKQSECKRQR</sequence>
<dbReference type="EMBL" id="JASJUT010000008">
    <property type="protein sequence ID" value="MDK2596856.1"/>
    <property type="molecule type" value="Genomic_DNA"/>
</dbReference>
<dbReference type="RefSeq" id="WP_284137979.1">
    <property type="nucleotide sequence ID" value="NZ_JASJUT010000008.1"/>
</dbReference>
<dbReference type="Proteomes" id="UP001231915">
    <property type="component" value="Unassembled WGS sequence"/>
</dbReference>
<keyword evidence="3" id="KW-1185">Reference proteome</keyword>
<organism evidence="2 3">
    <name type="scientific">Pseudoalteromonas obscura</name>
    <dbReference type="NCBI Taxonomy" id="3048491"/>
    <lineage>
        <taxon>Bacteria</taxon>
        <taxon>Pseudomonadati</taxon>
        <taxon>Pseudomonadota</taxon>
        <taxon>Gammaproteobacteria</taxon>
        <taxon>Alteromonadales</taxon>
        <taxon>Pseudoalteromonadaceae</taxon>
        <taxon>Pseudoalteromonas</taxon>
    </lineage>
</organism>
<evidence type="ECO:0000256" key="1">
    <source>
        <dbReference type="SAM" id="Phobius"/>
    </source>
</evidence>
<evidence type="ECO:0000313" key="2">
    <source>
        <dbReference type="EMBL" id="MDK2596856.1"/>
    </source>
</evidence>
<gene>
    <name evidence="2" type="ORF">QNM18_17535</name>
</gene>
<comment type="caution">
    <text evidence="2">The sequence shown here is derived from an EMBL/GenBank/DDBJ whole genome shotgun (WGS) entry which is preliminary data.</text>
</comment>
<keyword evidence="1" id="KW-1133">Transmembrane helix</keyword>
<feature type="transmembrane region" description="Helical" evidence="1">
    <location>
        <begin position="62"/>
        <end position="85"/>
    </location>
</feature>
<reference evidence="2 3" key="1">
    <citation type="submission" date="2023-05" db="EMBL/GenBank/DDBJ databases">
        <title>Pseudoalteromonas ardens sp. nov., Pseudoalteromonas obscura sp. nov., and Pseudoalteromonas umbrosa sp. nov., isolated from the coral Montipora capitata.</title>
        <authorList>
            <person name="Thomas E.M."/>
            <person name="Smith E.M."/>
            <person name="Papke E."/>
            <person name="Shlafstein M.D."/>
            <person name="Oline D.K."/>
            <person name="Videau P."/>
            <person name="Saw J.H."/>
            <person name="Strangman W.K."/>
            <person name="Ushijima B."/>
        </authorList>
    </citation>
    <scope>NUCLEOTIDE SEQUENCE [LARGE SCALE GENOMIC DNA]</scope>
    <source>
        <strain evidence="2 3">P94</strain>
    </source>
</reference>
<protein>
    <submittedName>
        <fullName evidence="2">Uncharacterized protein</fullName>
    </submittedName>
</protein>
<keyword evidence="1" id="KW-0472">Membrane</keyword>
<name>A0ABT7EP70_9GAMM</name>
<feature type="transmembrane region" description="Helical" evidence="1">
    <location>
        <begin position="91"/>
        <end position="109"/>
    </location>
</feature>
<proteinExistence type="predicted"/>